<keyword evidence="5" id="KW-1185">Reference proteome</keyword>
<protein>
    <submittedName>
        <fullName evidence="4">LysM repeat protein</fullName>
    </submittedName>
</protein>
<evidence type="ECO:0000259" key="3">
    <source>
        <dbReference type="PROSITE" id="PS51782"/>
    </source>
</evidence>
<name>A0ABX0TKM3_9MICC</name>
<feature type="compositionally biased region" description="Polar residues" evidence="1">
    <location>
        <begin position="98"/>
        <end position="112"/>
    </location>
</feature>
<feature type="domain" description="LysM" evidence="3">
    <location>
        <begin position="267"/>
        <end position="312"/>
    </location>
</feature>
<dbReference type="PANTHER" id="PTHR33734:SF22">
    <property type="entry name" value="MEMBRANE-BOUND LYTIC MUREIN TRANSGLYCOSYLASE D"/>
    <property type="match status" value="1"/>
</dbReference>
<keyword evidence="2" id="KW-0472">Membrane</keyword>
<gene>
    <name evidence="4" type="ORF">FHR86_003480</name>
</gene>
<dbReference type="SMART" id="SM00257">
    <property type="entry name" value="LysM"/>
    <property type="match status" value="4"/>
</dbReference>
<dbReference type="PANTHER" id="PTHR33734">
    <property type="entry name" value="LYSM DOMAIN-CONTAINING GPI-ANCHORED PROTEIN 2"/>
    <property type="match status" value="1"/>
</dbReference>
<keyword evidence="2" id="KW-0812">Transmembrane</keyword>
<dbReference type="CDD" id="cd00118">
    <property type="entry name" value="LysM"/>
    <property type="match status" value="3"/>
</dbReference>
<dbReference type="RefSeq" id="WP_167269095.1">
    <property type="nucleotide sequence ID" value="NZ_BAAAVO010000014.1"/>
</dbReference>
<evidence type="ECO:0000256" key="2">
    <source>
        <dbReference type="SAM" id="Phobius"/>
    </source>
</evidence>
<dbReference type="SUPFAM" id="SSF54106">
    <property type="entry name" value="LysM domain"/>
    <property type="match status" value="2"/>
</dbReference>
<dbReference type="InterPro" id="IPR018392">
    <property type="entry name" value="LysM"/>
</dbReference>
<feature type="region of interest" description="Disordered" evidence="1">
    <location>
        <begin position="87"/>
        <end position="116"/>
    </location>
</feature>
<evidence type="ECO:0000313" key="5">
    <source>
        <dbReference type="Proteomes" id="UP000802392"/>
    </source>
</evidence>
<proteinExistence type="predicted"/>
<organism evidence="4 5">
    <name type="scientific">Paenarthrobacter ilicis</name>
    <dbReference type="NCBI Taxonomy" id="43665"/>
    <lineage>
        <taxon>Bacteria</taxon>
        <taxon>Bacillati</taxon>
        <taxon>Actinomycetota</taxon>
        <taxon>Actinomycetes</taxon>
        <taxon>Micrococcales</taxon>
        <taxon>Micrococcaceae</taxon>
        <taxon>Paenarthrobacter</taxon>
    </lineage>
</organism>
<evidence type="ECO:0000256" key="1">
    <source>
        <dbReference type="SAM" id="MobiDB-lite"/>
    </source>
</evidence>
<dbReference type="Gene3D" id="3.10.350.10">
    <property type="entry name" value="LysM domain"/>
    <property type="match status" value="3"/>
</dbReference>
<dbReference type="Pfam" id="PF01476">
    <property type="entry name" value="LysM"/>
    <property type="match status" value="3"/>
</dbReference>
<feature type="domain" description="LysM" evidence="3">
    <location>
        <begin position="194"/>
        <end position="244"/>
    </location>
</feature>
<dbReference type="Proteomes" id="UP000802392">
    <property type="component" value="Unassembled WGS sequence"/>
</dbReference>
<keyword evidence="2" id="KW-1133">Transmembrane helix</keyword>
<dbReference type="InterPro" id="IPR036779">
    <property type="entry name" value="LysM_dom_sf"/>
</dbReference>
<evidence type="ECO:0000313" key="4">
    <source>
        <dbReference type="EMBL" id="NIJ03124.1"/>
    </source>
</evidence>
<reference evidence="4 5" key="1">
    <citation type="submission" date="2020-03" db="EMBL/GenBank/DDBJ databases">
        <title>Genomic Encyclopedia of Type Strains, Phase III (KMG-III): the genomes of soil and plant-associated and newly described type strains.</title>
        <authorList>
            <person name="Whitman W."/>
        </authorList>
    </citation>
    <scope>NUCLEOTIDE SEQUENCE [LARGE SCALE GENOMIC DNA]</scope>
    <source>
        <strain evidence="4 5">CECT 4207</strain>
    </source>
</reference>
<sequence>MSHNRSAVDLLSAADPALMITEEELNRSRQRSMSFINSEATHIAVGGSIHDFHRMPTKRRWGRFAVAGLAAAAVAASVLVGSTLASRPDDTAAVPTSEAVTPTATPTGSGESSLAGATVTDSFGNVDYYTTVPGDTTAAVAAYFRINEKKLAEFNGIQPGSTLVPNTTLRLIPAPGPLTGAKGTAALDANGIPTSYTIEPGDTLAGITYRFGITQEQLAEANKVAFTYEKGNVFFIRAGNHIQLQKNPVDSRSGQGTSIKNSFGQTIFYTTVDGDSFDSLGYKFRCTTDQLLRWNPTLTDGRPIPAGTKVRLMPGEVTIDGAHGTFTIDADGIPLTYTTAPGDTERQIAFRFGVPEIADLSSANRPLTGTGRVWYAFSDLSAGELVPGQTISLNLTKPIHE</sequence>
<dbReference type="PROSITE" id="PS51782">
    <property type="entry name" value="LYSM"/>
    <property type="match status" value="2"/>
</dbReference>
<accession>A0ABX0TKM3</accession>
<comment type="caution">
    <text evidence="4">The sequence shown here is derived from an EMBL/GenBank/DDBJ whole genome shotgun (WGS) entry which is preliminary data.</text>
</comment>
<dbReference type="EMBL" id="JAAOZD010000009">
    <property type="protein sequence ID" value="NIJ03124.1"/>
    <property type="molecule type" value="Genomic_DNA"/>
</dbReference>
<feature type="transmembrane region" description="Helical" evidence="2">
    <location>
        <begin position="64"/>
        <end position="85"/>
    </location>
</feature>